<dbReference type="Pfam" id="PF26130">
    <property type="entry name" value="PB1-like"/>
    <property type="match status" value="1"/>
</dbReference>
<feature type="compositionally biased region" description="Basic and acidic residues" evidence="1">
    <location>
        <begin position="221"/>
        <end position="231"/>
    </location>
</feature>
<feature type="region of interest" description="Disordered" evidence="1">
    <location>
        <begin position="264"/>
        <end position="313"/>
    </location>
</feature>
<dbReference type="AlphaFoldDB" id="A0AAD4V4S0"/>
<accession>A0AAD4V4S0</accession>
<name>A0AAD4V4S0_PRUDU</name>
<dbReference type="InterPro" id="IPR058594">
    <property type="entry name" value="PB1-like_dom_pln"/>
</dbReference>
<feature type="domain" description="PB1-like" evidence="2">
    <location>
        <begin position="63"/>
        <end position="164"/>
    </location>
</feature>
<evidence type="ECO:0000259" key="2">
    <source>
        <dbReference type="Pfam" id="PF26130"/>
    </source>
</evidence>
<proteinExistence type="predicted"/>
<keyword evidence="4" id="KW-1185">Reference proteome</keyword>
<gene>
    <name evidence="3" type="ORF">L3X38_037079</name>
</gene>
<dbReference type="EMBL" id="JAJFAZ020000007">
    <property type="protein sequence ID" value="KAI5317372.1"/>
    <property type="molecule type" value="Genomic_DNA"/>
</dbReference>
<reference evidence="3 4" key="1">
    <citation type="journal article" date="2022" name="G3 (Bethesda)">
        <title>Whole-genome sequence and methylome profiling of the almond [Prunus dulcis (Mill.) D.A. Webb] cultivar 'Nonpareil'.</title>
        <authorList>
            <person name="D'Amico-Willman K.M."/>
            <person name="Ouma W.Z."/>
            <person name="Meulia T."/>
            <person name="Sideli G.M."/>
            <person name="Gradziel T.M."/>
            <person name="Fresnedo-Ramirez J."/>
        </authorList>
    </citation>
    <scope>NUCLEOTIDE SEQUENCE [LARGE SCALE GENOMIC DNA]</scope>
    <source>
        <strain evidence="3">Clone GOH B32 T37-40</strain>
    </source>
</reference>
<organism evidence="3 4">
    <name type="scientific">Prunus dulcis</name>
    <name type="common">Almond</name>
    <name type="synonym">Amygdalus dulcis</name>
    <dbReference type="NCBI Taxonomy" id="3755"/>
    <lineage>
        <taxon>Eukaryota</taxon>
        <taxon>Viridiplantae</taxon>
        <taxon>Streptophyta</taxon>
        <taxon>Embryophyta</taxon>
        <taxon>Tracheophyta</taxon>
        <taxon>Spermatophyta</taxon>
        <taxon>Magnoliopsida</taxon>
        <taxon>eudicotyledons</taxon>
        <taxon>Gunneridae</taxon>
        <taxon>Pentapetalae</taxon>
        <taxon>rosids</taxon>
        <taxon>fabids</taxon>
        <taxon>Rosales</taxon>
        <taxon>Rosaceae</taxon>
        <taxon>Amygdaloideae</taxon>
        <taxon>Amygdaleae</taxon>
        <taxon>Prunus</taxon>
    </lineage>
</organism>
<evidence type="ECO:0000313" key="3">
    <source>
        <dbReference type="EMBL" id="KAI5317372.1"/>
    </source>
</evidence>
<feature type="region of interest" description="Disordered" evidence="1">
    <location>
        <begin position="198"/>
        <end position="237"/>
    </location>
</feature>
<sequence length="326" mass="36437">MGTPNIWMLGLALRWTIFEFSNIRILGIGGHISPDGNPLAKLQLPCPNLLAQVLRGGRQGNHEKCTLELHHGSVLESGEYKNGKVCYMDNVIGDFLSLVDLRKVGKGLGYNVNISNPIPNLEIWYRKGGKHGVGGLELISFDAKLVDMLTQMPCNRIVVLYYTEVGISNKVWTQASFRCRSLDGADNYAEVQHNVQVEDETEVQDKSQVEDETEVQDSVDVQDKDETKVVDREEDDEEFIDSDYECSEEEFGFKTIEVPVHEGAEHTMNSNNERPTFEAPGEVSSDGEHTSDIDTRSEGDGDNEGTSKVRRNKNCLGLSSIGRRWI</sequence>
<evidence type="ECO:0000256" key="1">
    <source>
        <dbReference type="SAM" id="MobiDB-lite"/>
    </source>
</evidence>
<comment type="caution">
    <text evidence="3">The sequence shown here is derived from an EMBL/GenBank/DDBJ whole genome shotgun (WGS) entry which is preliminary data.</text>
</comment>
<feature type="compositionally biased region" description="Basic and acidic residues" evidence="1">
    <location>
        <begin position="286"/>
        <end position="299"/>
    </location>
</feature>
<protein>
    <recommendedName>
        <fullName evidence="2">PB1-like domain-containing protein</fullName>
    </recommendedName>
</protein>
<evidence type="ECO:0000313" key="4">
    <source>
        <dbReference type="Proteomes" id="UP001054821"/>
    </source>
</evidence>
<dbReference type="Proteomes" id="UP001054821">
    <property type="component" value="Chromosome 7"/>
</dbReference>